<protein>
    <recommendedName>
        <fullName evidence="7">Flagellar biosynthesis protein FlhA</fullName>
    </recommendedName>
</protein>
<keyword evidence="5 7" id="KW-1133">Transmembrane helix</keyword>
<keyword evidence="7" id="KW-1006">Bacterial flagellum protein export</keyword>
<dbReference type="RefSeq" id="WP_024689501.1">
    <property type="nucleotide sequence ID" value="NZ_CP047265.1"/>
</dbReference>
<dbReference type="PROSITE" id="PS00994">
    <property type="entry name" value="FHIPEP"/>
    <property type="match status" value="1"/>
</dbReference>
<sequence length="709" mass="76134">MERSQIFSSARSNIAGLGRGQLGVPLLLLIMLAMMMLPIPPFLLDVLFTFNIALSIVVLLVCVYALRPLDFSVFPTILLVATLLRLALNVASTRVVMLHGQDGHAAAGKVIQAFGEVVIGGNYVVGIVVFAILMIINFVVITKGAGRISEVSARFTLDAMPGKQMAIDADLNAGLIDQPEAKRRRAEVAGEAEFYGSMDGASKFVRGDAIAGLLILFINLIGGMLVGILQHNMTFGDAGRVYTLLTIGDGLVAQLPSLLLSTAAAIMVTRASGSEEMGKLINRQMFASPKALAVSAGIMIVMGLVPGMPHFAFIGLGLVAAGGAYLLWKKENQVKVEALAEVQRQQDLLPAPTRIQDSKELGWDDVTPIDIIGLEVGYRLIPLVDRNQGGQLLARIKGVRKKLSQELGFLMPTVHIRDNLDLAPSAYRLTLMGVILAEAEIYPDRELAINPGQVFGTLNGITARDPAFGLEAVWIEISQRSQAQSLGYTVVDASTVVATHLNQILYKHSHELIGHEEVQQLMQLLAKSSPKLAEELVPGVLSLSALLNVLQALLSEHVPVRDIRSIAEAIANNVGKSQDTAALVAVVRVGLSRAIVQSIVGVEPELPVITLEPRLEQILLNSLQRAGQGQEEGVLLEPSMAEKLQRSLIEAAQRQEMQGSPVILLVAGPIRAMLSRFGRLAVPNMHVLAYQEIPDNKQVTIVATVGPNG</sequence>
<dbReference type="Gene3D" id="3.40.50.12790">
    <property type="entry name" value="FHIPEP family, domain 4"/>
    <property type="match status" value="1"/>
</dbReference>
<dbReference type="InterPro" id="IPR001712">
    <property type="entry name" value="T3SS_FHIPEP"/>
</dbReference>
<dbReference type="NCBIfam" id="TIGR01398">
    <property type="entry name" value="FlhA"/>
    <property type="match status" value="1"/>
</dbReference>
<gene>
    <name evidence="7 8" type="primary">flhA</name>
    <name evidence="8" type="ORF">N015_17985</name>
</gene>
<dbReference type="InterPro" id="IPR042194">
    <property type="entry name" value="FHIPEP_1"/>
</dbReference>
<keyword evidence="9" id="KW-1185">Reference proteome</keyword>
<evidence type="ECO:0000256" key="1">
    <source>
        <dbReference type="ARBA" id="ARBA00004651"/>
    </source>
</evidence>
<keyword evidence="6 7" id="KW-0472">Membrane</keyword>
<evidence type="ECO:0000313" key="8">
    <source>
        <dbReference type="EMBL" id="QHF04194.1"/>
    </source>
</evidence>
<feature type="transmembrane region" description="Helical" evidence="7">
    <location>
        <begin position="209"/>
        <end position="229"/>
    </location>
</feature>
<evidence type="ECO:0000256" key="2">
    <source>
        <dbReference type="ARBA" id="ARBA00008835"/>
    </source>
</evidence>
<dbReference type="InterPro" id="IPR042196">
    <property type="entry name" value="FHIPEP_4"/>
</dbReference>
<evidence type="ECO:0000256" key="3">
    <source>
        <dbReference type="ARBA" id="ARBA00022475"/>
    </source>
</evidence>
<dbReference type="EMBL" id="CP047265">
    <property type="protein sequence ID" value="QHF04194.1"/>
    <property type="molecule type" value="Genomic_DNA"/>
</dbReference>
<feature type="transmembrane region" description="Helical" evidence="7">
    <location>
        <begin position="241"/>
        <end position="266"/>
    </location>
</feature>
<keyword evidence="8" id="KW-0969">Cilium</keyword>
<evidence type="ECO:0000256" key="6">
    <source>
        <dbReference type="ARBA" id="ARBA00023136"/>
    </source>
</evidence>
<comment type="function">
    <text evidence="7">Required for formation of the rod structure of the flagellar apparatus. Together with FliI and FliH, may constitute the export apparatus of flagellin.</text>
</comment>
<keyword evidence="3 7" id="KW-1003">Cell membrane</keyword>
<accession>A0ABX6HF26</accession>
<keyword evidence="7" id="KW-0813">Transport</keyword>
<dbReference type="InterPro" id="IPR006301">
    <property type="entry name" value="FlhA"/>
</dbReference>
<proteinExistence type="inferred from homology"/>
<feature type="transmembrane region" description="Helical" evidence="7">
    <location>
        <begin position="73"/>
        <end position="97"/>
    </location>
</feature>
<dbReference type="Gene3D" id="1.10.8.540">
    <property type="entry name" value="FHIPEP family, domain 3"/>
    <property type="match status" value="1"/>
</dbReference>
<feature type="transmembrane region" description="Helical" evidence="7">
    <location>
        <begin position="21"/>
        <end position="40"/>
    </location>
</feature>
<feature type="transmembrane region" description="Helical" evidence="7">
    <location>
        <begin position="287"/>
        <end position="305"/>
    </location>
</feature>
<evidence type="ECO:0000256" key="7">
    <source>
        <dbReference type="RuleBase" id="RU364093"/>
    </source>
</evidence>
<evidence type="ECO:0000313" key="9">
    <source>
        <dbReference type="Proteomes" id="UP000464644"/>
    </source>
</evidence>
<dbReference type="Gene3D" id="3.40.30.60">
    <property type="entry name" value="FHIPEP family, domain 1"/>
    <property type="match status" value="1"/>
</dbReference>
<evidence type="ECO:0000256" key="5">
    <source>
        <dbReference type="ARBA" id="ARBA00022989"/>
    </source>
</evidence>
<comment type="subcellular location">
    <subcellularLocation>
        <location evidence="1 7">Cell membrane</location>
        <topology evidence="1 7">Multi-pass membrane protein</topology>
    </subcellularLocation>
</comment>
<keyword evidence="7" id="KW-1005">Bacterial flagellum biogenesis</keyword>
<dbReference type="Proteomes" id="UP000464644">
    <property type="component" value="Chromosome"/>
</dbReference>
<name>A0ABX6HF26_9PSED</name>
<dbReference type="Pfam" id="PF00771">
    <property type="entry name" value="FHIPEP"/>
    <property type="match status" value="1"/>
</dbReference>
<dbReference type="InterPro" id="IPR042193">
    <property type="entry name" value="FHIPEP_3"/>
</dbReference>
<comment type="similarity">
    <text evidence="2 7">Belongs to the FHIPEP (flagella/HR/invasion proteins export pore) family.</text>
</comment>
<organism evidence="8 9">
    <name type="scientific">Pseudomonas asturiensis</name>
    <dbReference type="NCBI Taxonomy" id="1190415"/>
    <lineage>
        <taxon>Bacteria</taxon>
        <taxon>Pseudomonadati</taxon>
        <taxon>Pseudomonadota</taxon>
        <taxon>Gammaproteobacteria</taxon>
        <taxon>Pseudomonadales</taxon>
        <taxon>Pseudomonadaceae</taxon>
        <taxon>Pseudomonas</taxon>
    </lineage>
</organism>
<feature type="transmembrane region" description="Helical" evidence="7">
    <location>
        <begin position="46"/>
        <end position="66"/>
    </location>
</feature>
<dbReference type="PANTHER" id="PTHR30161">
    <property type="entry name" value="FLAGELLAR EXPORT PROTEIN, MEMBRANE FLHA SUBUNIT-RELATED"/>
    <property type="match status" value="1"/>
</dbReference>
<dbReference type="InterPro" id="IPR025505">
    <property type="entry name" value="FHIPEP_CS"/>
</dbReference>
<reference evidence="8 9" key="1">
    <citation type="journal article" date="2014" name="Genome Announc.">
        <title>Draft Genome Sequences of a Phylogenetically Diverse Suite of Pseudomonas syringae Strains from Multiple Source Populations.</title>
        <authorList>
            <person name="Baltrus D.A."/>
            <person name="Yourstone S."/>
            <person name="Lind A."/>
            <person name="Guilbaud C."/>
            <person name="Sands D.C."/>
            <person name="Jones C.D."/>
            <person name="Morris C.E."/>
            <person name="Dangl J.L."/>
        </authorList>
    </citation>
    <scope>NUCLEOTIDE SEQUENCE [LARGE SCALE GENOMIC DNA]</scope>
    <source>
        <strain evidence="8 9">CC1524</strain>
    </source>
</reference>
<keyword evidence="8" id="KW-0966">Cell projection</keyword>
<dbReference type="PIRSF" id="PIRSF005419">
    <property type="entry name" value="FlhA"/>
    <property type="match status" value="1"/>
</dbReference>
<feature type="transmembrane region" description="Helical" evidence="7">
    <location>
        <begin position="117"/>
        <end position="140"/>
    </location>
</feature>
<keyword evidence="7" id="KW-0653">Protein transport</keyword>
<keyword evidence="4 7" id="KW-0812">Transmembrane</keyword>
<dbReference type="PRINTS" id="PR00949">
    <property type="entry name" value="TYPE3IMAPROT"/>
</dbReference>
<keyword evidence="8" id="KW-0282">Flagellum</keyword>
<evidence type="ECO:0000256" key="4">
    <source>
        <dbReference type="ARBA" id="ARBA00022692"/>
    </source>
</evidence>
<dbReference type="PANTHER" id="PTHR30161:SF1">
    <property type="entry name" value="FLAGELLAR BIOSYNTHESIS PROTEIN FLHA-RELATED"/>
    <property type="match status" value="1"/>
</dbReference>